<dbReference type="SUPFAM" id="SSF51735">
    <property type="entry name" value="NAD(P)-binding Rossmann-fold domains"/>
    <property type="match status" value="1"/>
</dbReference>
<dbReference type="PANTHER" id="PTHR43162">
    <property type="match status" value="1"/>
</dbReference>
<evidence type="ECO:0000313" key="2">
    <source>
        <dbReference type="EMBL" id="AZQ75033.1"/>
    </source>
</evidence>
<dbReference type="OrthoDB" id="116343at2"/>
<accession>A0A3S9PRU4</accession>
<feature type="domain" description="NAD(P)-binding" evidence="1">
    <location>
        <begin position="6"/>
        <end position="178"/>
    </location>
</feature>
<dbReference type="RefSeq" id="WP_126917535.1">
    <property type="nucleotide sequence ID" value="NZ_CP034587.1"/>
</dbReference>
<reference evidence="2 3" key="1">
    <citation type="submission" date="2018-12" db="EMBL/GenBank/DDBJ databases">
        <title>The whole draft genome of Streptomyce luteoverticillatus CGMCC 15060.</title>
        <authorList>
            <person name="Feng Z."/>
            <person name="Chen G."/>
            <person name="Zhang J."/>
            <person name="Zhu H."/>
            <person name="Yu X."/>
            <person name="Zhang W."/>
            <person name="Zhang X."/>
        </authorList>
    </citation>
    <scope>NUCLEOTIDE SEQUENCE [LARGE SCALE GENOMIC DNA]</scope>
    <source>
        <strain evidence="2 3">CGMCC 15060</strain>
    </source>
</reference>
<dbReference type="PANTHER" id="PTHR43162:SF1">
    <property type="entry name" value="PRESTALK A DIFFERENTIATION PROTEIN A"/>
    <property type="match status" value="1"/>
</dbReference>
<gene>
    <name evidence="2" type="ORF">EKH77_31200</name>
</gene>
<protein>
    <submittedName>
        <fullName evidence="2">NmrA family transcriptional regulator</fullName>
    </submittedName>
</protein>
<sequence length="283" mass="30539">MILITGGRGAVATHLTTLLHHDGLPVRLGSARPEGLTPPAGVPTIRLDLTDPATFPTALTGITTVFLYASPDRVTDFIDHARRAGVTHIVLLSSSSVLGPDPDNDPLAKSHLDVERALLASSITTTILRPGSFASNAGAWAWLIKAGRPVSLPFPAAHNDPIHEKDVAEAAHAVLSDPRHHGGRFTLTGPESLTFTQQIDQLAAVTGRPVTINHVTREEWKQEMADYISATYADALLNWWESHDGKPATLTRTVEELTGHPARPFTTWATEHIADFTTDFTTL</sequence>
<name>A0A3S9PRU4_STRLT</name>
<evidence type="ECO:0000313" key="3">
    <source>
        <dbReference type="Proteomes" id="UP000267900"/>
    </source>
</evidence>
<dbReference type="InterPro" id="IPR051604">
    <property type="entry name" value="Ergot_Alk_Oxidoreductase"/>
</dbReference>
<dbReference type="EMBL" id="CP034587">
    <property type="protein sequence ID" value="AZQ75033.1"/>
    <property type="molecule type" value="Genomic_DNA"/>
</dbReference>
<keyword evidence="3" id="KW-1185">Reference proteome</keyword>
<evidence type="ECO:0000259" key="1">
    <source>
        <dbReference type="Pfam" id="PF13460"/>
    </source>
</evidence>
<proteinExistence type="predicted"/>
<dbReference type="Proteomes" id="UP000267900">
    <property type="component" value="Chromosome"/>
</dbReference>
<dbReference type="Pfam" id="PF13460">
    <property type="entry name" value="NAD_binding_10"/>
    <property type="match status" value="1"/>
</dbReference>
<dbReference type="InterPro" id="IPR036291">
    <property type="entry name" value="NAD(P)-bd_dom_sf"/>
</dbReference>
<dbReference type="InterPro" id="IPR016040">
    <property type="entry name" value="NAD(P)-bd_dom"/>
</dbReference>
<organism evidence="2 3">
    <name type="scientific">Streptomyces luteoverticillatus</name>
    <name type="common">Streptoverticillium luteoverticillatus</name>
    <dbReference type="NCBI Taxonomy" id="66425"/>
    <lineage>
        <taxon>Bacteria</taxon>
        <taxon>Bacillati</taxon>
        <taxon>Actinomycetota</taxon>
        <taxon>Actinomycetes</taxon>
        <taxon>Kitasatosporales</taxon>
        <taxon>Streptomycetaceae</taxon>
        <taxon>Streptomyces</taxon>
    </lineage>
</organism>
<dbReference type="Gene3D" id="3.40.50.720">
    <property type="entry name" value="NAD(P)-binding Rossmann-like Domain"/>
    <property type="match status" value="1"/>
</dbReference>
<dbReference type="AlphaFoldDB" id="A0A3S9PRU4"/>